<evidence type="ECO:0000313" key="2">
    <source>
        <dbReference type="Proteomes" id="UP000283634"/>
    </source>
</evidence>
<dbReference type="EMBL" id="MKGL01000125">
    <property type="protein sequence ID" value="RNF05809.1"/>
    <property type="molecule type" value="Genomic_DNA"/>
</dbReference>
<evidence type="ECO:0000313" key="1">
    <source>
        <dbReference type="EMBL" id="RNF05809.1"/>
    </source>
</evidence>
<name>A0A422NKF8_TRYRA</name>
<dbReference type="InterPro" id="IPR016024">
    <property type="entry name" value="ARM-type_fold"/>
</dbReference>
<dbReference type="Proteomes" id="UP000283634">
    <property type="component" value="Unassembled WGS sequence"/>
</dbReference>
<dbReference type="OMA" id="PCEFLLC"/>
<reference evidence="1 2" key="1">
    <citation type="journal article" date="2018" name="BMC Genomics">
        <title>Genomic comparison of Trypanosoma conorhini and Trypanosoma rangeli to Trypanosoma cruzi strains of high and low virulence.</title>
        <authorList>
            <person name="Bradwell K.R."/>
            <person name="Koparde V.N."/>
            <person name="Matveyev A.V."/>
            <person name="Serrano M.G."/>
            <person name="Alves J.M."/>
            <person name="Parikh H."/>
            <person name="Huang B."/>
            <person name="Lee V."/>
            <person name="Espinosa-Alvarez O."/>
            <person name="Ortiz P.A."/>
            <person name="Costa-Martins A.G."/>
            <person name="Teixeira M.M."/>
            <person name="Buck G.A."/>
        </authorList>
    </citation>
    <scope>NUCLEOTIDE SEQUENCE [LARGE SCALE GENOMIC DNA]</scope>
    <source>
        <strain evidence="1 2">AM80</strain>
    </source>
</reference>
<protein>
    <submittedName>
        <fullName evidence="1">Uncharacterized protein</fullName>
    </submittedName>
</protein>
<dbReference type="AlphaFoldDB" id="A0A422NKF8"/>
<sequence>MTMLYHGSHPAHPLRALKNPKAGVLCSICKSSAHPSMAEWHICMHEKCGYILCSKCSEIDEQMLDVPQVITRNPVLGHEDMTVCLRARPCSTAQMLSPLYSSQLMVAVSSAKGTVDANETYYRVKAGGWLNVSHVVRILPSQKLVKELTENHLRADEQQSIELMDLKALFLCIDESFRLMDDRSPYGTVMASLTFFPLLQYSSSMHLLSPEDRIALLRVALGLIHYLFHFVLDEVSEWMSNAEYRVRLTLLTLYVELLAKSLLVVRNMAESQILALPHRLGPLITRTAAVALKLIPVVECGLPPYENVTELLRAPSVAGHPVNVEEGKSRLYSYCCNMVETAGWLLLHTPTFTYDLKGLRPLRAAVSIVPNSESLERMLCCVVTNALERMPSLQRRVHELDVIEVAISLAKREISAESQMAVFGLIAAIAHNSPSNISQMVSFVIAPLIHLAMEARNTAVANAAFDCFVELTHNGRRLDDPRANSHNEESMLSLCSAALYPQEASYQLMSVYDVGDHRQAICEFCRHSHPPVGGVPLCDPQFAYFRCQCQSCAYVPAPHPLPPSNVLTTLAIQKMLKEGIIIVMLSWLKRRELAVVNAVGRLALKIPVPVEVPRALYRALLEQNLLGYEDAVLAIAVQSHLPVVREMQRDHPSAAISQYLSRLPGFRVAAFAEATPGKGSQCEDVDGLTPSPDATMEKDGLCEPLPYRASLPLIGLFAGPQ</sequence>
<dbReference type="GeneID" id="40328275"/>
<dbReference type="RefSeq" id="XP_029238902.1">
    <property type="nucleotide sequence ID" value="XM_029381275.1"/>
</dbReference>
<organism evidence="1 2">
    <name type="scientific">Trypanosoma rangeli</name>
    <dbReference type="NCBI Taxonomy" id="5698"/>
    <lineage>
        <taxon>Eukaryota</taxon>
        <taxon>Discoba</taxon>
        <taxon>Euglenozoa</taxon>
        <taxon>Kinetoplastea</taxon>
        <taxon>Metakinetoplastina</taxon>
        <taxon>Trypanosomatida</taxon>
        <taxon>Trypanosomatidae</taxon>
        <taxon>Trypanosoma</taxon>
        <taxon>Herpetosoma</taxon>
    </lineage>
</organism>
<accession>A0A422NKF8</accession>
<dbReference type="OrthoDB" id="278480at2759"/>
<proteinExistence type="predicted"/>
<comment type="caution">
    <text evidence="1">The sequence shown here is derived from an EMBL/GenBank/DDBJ whole genome shotgun (WGS) entry which is preliminary data.</text>
</comment>
<keyword evidence="2" id="KW-1185">Reference proteome</keyword>
<gene>
    <name evidence="1" type="ORF">TraAM80_04342</name>
</gene>
<dbReference type="SUPFAM" id="SSF48371">
    <property type="entry name" value="ARM repeat"/>
    <property type="match status" value="1"/>
</dbReference>